<evidence type="ECO:0000256" key="7">
    <source>
        <dbReference type="ARBA" id="ARBA00022927"/>
    </source>
</evidence>
<comment type="subcellular location">
    <subcellularLocation>
        <location evidence="1">Cell membrane</location>
        <topology evidence="1">Single-pass type I membrane protein</topology>
    </subcellularLocation>
</comment>
<evidence type="ECO:0000256" key="10">
    <source>
        <dbReference type="SAM" id="Phobius"/>
    </source>
</evidence>
<keyword evidence="3" id="KW-0813">Transport</keyword>
<dbReference type="PANTHER" id="PTHR14995">
    <property type="entry name" value="AMNIONLESS"/>
    <property type="match status" value="1"/>
</dbReference>
<keyword evidence="13" id="KW-1185">Reference proteome</keyword>
<keyword evidence="9 10" id="KW-0472">Membrane</keyword>
<feature type="chain" id="PRO_5041329496" description="Protein amnionless" evidence="11">
    <location>
        <begin position="17"/>
        <end position="471"/>
    </location>
</feature>
<evidence type="ECO:0000256" key="3">
    <source>
        <dbReference type="ARBA" id="ARBA00022448"/>
    </source>
</evidence>
<organism evidence="12 13">
    <name type="scientific">Cylicocyclus nassatus</name>
    <name type="common">Nematode worm</name>
    <dbReference type="NCBI Taxonomy" id="53992"/>
    <lineage>
        <taxon>Eukaryota</taxon>
        <taxon>Metazoa</taxon>
        <taxon>Ecdysozoa</taxon>
        <taxon>Nematoda</taxon>
        <taxon>Chromadorea</taxon>
        <taxon>Rhabditida</taxon>
        <taxon>Rhabditina</taxon>
        <taxon>Rhabditomorpha</taxon>
        <taxon>Strongyloidea</taxon>
        <taxon>Strongylidae</taxon>
        <taxon>Cylicocyclus</taxon>
    </lineage>
</organism>
<dbReference type="AlphaFoldDB" id="A0AA36DNH1"/>
<feature type="transmembrane region" description="Helical" evidence="10">
    <location>
        <begin position="362"/>
        <end position="380"/>
    </location>
</feature>
<keyword evidence="5 10" id="KW-0812">Transmembrane</keyword>
<dbReference type="GO" id="GO:0030139">
    <property type="term" value="C:endocytic vesicle"/>
    <property type="evidence" value="ECO:0007669"/>
    <property type="project" value="TreeGrafter"/>
</dbReference>
<evidence type="ECO:0000313" key="13">
    <source>
        <dbReference type="Proteomes" id="UP001176961"/>
    </source>
</evidence>
<accession>A0AA36DNH1</accession>
<dbReference type="GO" id="GO:0015031">
    <property type="term" value="P:protein transport"/>
    <property type="evidence" value="ECO:0007669"/>
    <property type="project" value="UniProtKB-KW"/>
</dbReference>
<reference evidence="12" key="1">
    <citation type="submission" date="2023-07" db="EMBL/GenBank/DDBJ databases">
        <authorList>
            <consortium name="CYATHOMIX"/>
        </authorList>
    </citation>
    <scope>NUCLEOTIDE SEQUENCE</scope>
    <source>
        <strain evidence="12">N/A</strain>
    </source>
</reference>
<protein>
    <recommendedName>
        <fullName evidence="2">Protein amnionless</fullName>
    </recommendedName>
</protein>
<evidence type="ECO:0000256" key="8">
    <source>
        <dbReference type="ARBA" id="ARBA00022989"/>
    </source>
</evidence>
<evidence type="ECO:0000256" key="6">
    <source>
        <dbReference type="ARBA" id="ARBA00022729"/>
    </source>
</evidence>
<gene>
    <name evidence="12" type="ORF">CYNAS_LOCUS2890</name>
</gene>
<evidence type="ECO:0000256" key="9">
    <source>
        <dbReference type="ARBA" id="ARBA00023136"/>
    </source>
</evidence>
<dbReference type="Proteomes" id="UP001176961">
    <property type="component" value="Unassembled WGS sequence"/>
</dbReference>
<sequence>MLVVFIVASMILKSTARNFVFNGSTRISRLENWLNKDYPCQGDKIIFEENKKTVAFVDQSIQVSSILLPEVGSIVFSDNAVLGEKSRWQCTHRKSPENVFFQTDSEFAGFSDPASWLTDDKPLLHMNMVPGALDDVIFHDMGAFQISIDDQVTVNSLRVSKDWSMTTASFTQFVRTMEGQYQVSLSHALAKESSEDNISRMLPLKDPIIILNKKEVGNYNPNMKEKTMSLICNYVKCPTTQACTTTVKPKGHCCNICGGVMTFATNKFTTDTITNAIHEVEKENNLAGFLNYSIDRIDEEDVVPHYQVAVFSGTKYDDTLMKVFIMELNEKLSNSRGNTMDYFSAKYDWSRLDHSYALGSKIAGLITFIILLMAAAVLLWRNTQERERLRALLVINGSSPLRAVWHHGKEEADDVVQLLSVEELNSEEDEEYAPSLPALTPTPAVLEPQTSSSMGKNISEGVPGIELNLFD</sequence>
<keyword evidence="6 11" id="KW-0732">Signal</keyword>
<comment type="caution">
    <text evidence="12">The sequence shown here is derived from an EMBL/GenBank/DDBJ whole genome shotgun (WGS) entry which is preliminary data.</text>
</comment>
<dbReference type="Pfam" id="PF14828">
    <property type="entry name" value="Amnionless"/>
    <property type="match status" value="1"/>
</dbReference>
<evidence type="ECO:0000256" key="2">
    <source>
        <dbReference type="ARBA" id="ARBA00021200"/>
    </source>
</evidence>
<keyword evidence="7" id="KW-0653">Protein transport</keyword>
<name>A0AA36DNH1_CYLNA</name>
<dbReference type="PANTHER" id="PTHR14995:SF2">
    <property type="entry name" value="PROTEIN AMNIONLESS"/>
    <property type="match status" value="1"/>
</dbReference>
<evidence type="ECO:0000256" key="4">
    <source>
        <dbReference type="ARBA" id="ARBA00022475"/>
    </source>
</evidence>
<evidence type="ECO:0000256" key="1">
    <source>
        <dbReference type="ARBA" id="ARBA00004251"/>
    </source>
</evidence>
<evidence type="ECO:0000256" key="5">
    <source>
        <dbReference type="ARBA" id="ARBA00022692"/>
    </source>
</evidence>
<keyword evidence="8 10" id="KW-1133">Transmembrane helix</keyword>
<feature type="signal peptide" evidence="11">
    <location>
        <begin position="1"/>
        <end position="16"/>
    </location>
</feature>
<proteinExistence type="predicted"/>
<dbReference type="GO" id="GO:0016324">
    <property type="term" value="C:apical plasma membrane"/>
    <property type="evidence" value="ECO:0007669"/>
    <property type="project" value="TreeGrafter"/>
</dbReference>
<dbReference type="GO" id="GO:0006898">
    <property type="term" value="P:receptor-mediated endocytosis"/>
    <property type="evidence" value="ECO:0007669"/>
    <property type="project" value="TreeGrafter"/>
</dbReference>
<keyword evidence="4" id="KW-1003">Cell membrane</keyword>
<evidence type="ECO:0000313" key="12">
    <source>
        <dbReference type="EMBL" id="CAJ0590907.1"/>
    </source>
</evidence>
<dbReference type="EMBL" id="CATQJL010000001">
    <property type="protein sequence ID" value="CAJ0590907.1"/>
    <property type="molecule type" value="Genomic_DNA"/>
</dbReference>
<dbReference type="InterPro" id="IPR026112">
    <property type="entry name" value="AMN"/>
</dbReference>
<evidence type="ECO:0000256" key="11">
    <source>
        <dbReference type="SAM" id="SignalP"/>
    </source>
</evidence>